<name>A0A0C5S2Q4_9BACT</name>
<dbReference type="KEGG" id="ude:JM47_02655"/>
<evidence type="ECO:0000313" key="4">
    <source>
        <dbReference type="Proteomes" id="UP000032261"/>
    </source>
</evidence>
<dbReference type="EMBL" id="CP009770">
    <property type="protein sequence ID" value="AJQ45690.1"/>
    <property type="molecule type" value="Genomic_DNA"/>
</dbReference>
<gene>
    <name evidence="3" type="ORF">JM47_02655</name>
</gene>
<evidence type="ECO:0000256" key="1">
    <source>
        <dbReference type="ARBA" id="ARBA00002286"/>
    </source>
</evidence>
<proteinExistence type="predicted"/>
<dbReference type="GO" id="GO:0015074">
    <property type="term" value="P:DNA integration"/>
    <property type="evidence" value="ECO:0007669"/>
    <property type="project" value="InterPro"/>
</dbReference>
<dbReference type="InterPro" id="IPR048020">
    <property type="entry name" value="Transpos_IS3"/>
</dbReference>
<dbReference type="InterPro" id="IPR025948">
    <property type="entry name" value="HTH-like_dom"/>
</dbReference>
<dbReference type="PANTHER" id="PTHR46889">
    <property type="entry name" value="TRANSPOSASE INSF FOR INSERTION SEQUENCE IS3B-RELATED"/>
    <property type="match status" value="1"/>
</dbReference>
<dbReference type="InterPro" id="IPR050900">
    <property type="entry name" value="Transposase_IS3/IS150/IS904"/>
</dbReference>
<dbReference type="SUPFAM" id="SSF53098">
    <property type="entry name" value="Ribonuclease H-like"/>
    <property type="match status" value="1"/>
</dbReference>
<dbReference type="PANTHER" id="PTHR46889:SF4">
    <property type="entry name" value="TRANSPOSASE INSO FOR INSERTION SEQUENCE ELEMENT IS911B-RELATED"/>
    <property type="match status" value="1"/>
</dbReference>
<dbReference type="InterPro" id="IPR036397">
    <property type="entry name" value="RNaseH_sf"/>
</dbReference>
<feature type="domain" description="Integrase catalytic" evidence="2">
    <location>
        <begin position="129"/>
        <end position="294"/>
    </location>
</feature>
<accession>A0A0C5S2Q4</accession>
<dbReference type="PATRIC" id="fig|42094.4.peg.527"/>
<dbReference type="Pfam" id="PF00665">
    <property type="entry name" value="rve"/>
    <property type="match status" value="1"/>
</dbReference>
<comment type="function">
    <text evidence="1">Involved in the transposition of the insertion sequence.</text>
</comment>
<dbReference type="Proteomes" id="UP000032261">
    <property type="component" value="Chromosome"/>
</dbReference>
<dbReference type="Pfam" id="PF13276">
    <property type="entry name" value="HTH_21"/>
    <property type="match status" value="1"/>
</dbReference>
<dbReference type="Gene3D" id="3.30.420.10">
    <property type="entry name" value="Ribonuclease H-like superfamily/Ribonuclease H"/>
    <property type="match status" value="1"/>
</dbReference>
<dbReference type="InterPro" id="IPR012337">
    <property type="entry name" value="RNaseH-like_sf"/>
</dbReference>
<evidence type="ECO:0000259" key="2">
    <source>
        <dbReference type="PROSITE" id="PS50994"/>
    </source>
</evidence>
<dbReference type="InterPro" id="IPR001584">
    <property type="entry name" value="Integrase_cat-core"/>
</dbReference>
<organism evidence="3 4">
    <name type="scientific">Ureaplasma diversum</name>
    <dbReference type="NCBI Taxonomy" id="42094"/>
    <lineage>
        <taxon>Bacteria</taxon>
        <taxon>Bacillati</taxon>
        <taxon>Mycoplasmatota</taxon>
        <taxon>Mycoplasmoidales</taxon>
        <taxon>Mycoplasmoidaceae</taxon>
        <taxon>Ureaplasma</taxon>
    </lineage>
</organism>
<dbReference type="AlphaFoldDB" id="A0A0C5S2Q4"/>
<dbReference type="NCBIfam" id="NF033516">
    <property type="entry name" value="transpos_IS3"/>
    <property type="match status" value="1"/>
</dbReference>
<sequence>MLCSLRFILEVINSNPNCPGISRSDYYYHLKKVSKDLKNKEIMSLITEIYYHHKKRYGYRRITLELANRGILINHKKVKRLMKLMGLFALTPKAKYRSYKGDLNGVVKSHLLIKIQDQVAHKTYYQRDFSTTSCNQKWTTDVTEFRITNSKVYLSPIMDMHNREIIAFNISTSPNFQQTVKMIGEAFQKFEDLSGLILHSDQGWQYQMRQYRQMLAEKNIIQSMSRKGNCLDNSPMENFFGKLKNEMFYGHESEFKTVEELIQAITNYIHYYNNERIQVKLKGLTPVQYRHQSL</sequence>
<dbReference type="GO" id="GO:0003676">
    <property type="term" value="F:nucleic acid binding"/>
    <property type="evidence" value="ECO:0007669"/>
    <property type="project" value="InterPro"/>
</dbReference>
<dbReference type="Pfam" id="PF13333">
    <property type="entry name" value="rve_2"/>
    <property type="match status" value="1"/>
</dbReference>
<evidence type="ECO:0000313" key="3">
    <source>
        <dbReference type="EMBL" id="AJQ45690.1"/>
    </source>
</evidence>
<protein>
    <submittedName>
        <fullName evidence="3">Transposase</fullName>
    </submittedName>
</protein>
<reference evidence="3 4" key="1">
    <citation type="journal article" date="2015" name="Genome Announc.">
        <title>Genome Sequence of Ureaplasma diversum Strain ATCC 49782.</title>
        <authorList>
            <person name="Marques L.M."/>
            <person name="Guimaraes A.M."/>
            <person name="Martins H.B."/>
            <person name="Rezende I.S."/>
            <person name="Barbosa M.S."/>
            <person name="Campos G.B."/>
            <person name="do Nascimento N.C."/>
            <person name="Dos Santos A.P."/>
            <person name="Amorim A.T."/>
            <person name="Santos V.M."/>
            <person name="Messick J.B."/>
            <person name="Timenetsky J."/>
        </authorList>
    </citation>
    <scope>NUCLEOTIDE SEQUENCE [LARGE SCALE GENOMIC DNA]</scope>
    <source>
        <strain evidence="3 4">ATCC 49782</strain>
    </source>
</reference>
<dbReference type="PROSITE" id="PS50994">
    <property type="entry name" value="INTEGRASE"/>
    <property type="match status" value="1"/>
</dbReference>
<dbReference type="HOGENOM" id="CLU_027402_4_3_14"/>